<dbReference type="FunFam" id="3.40.50.300:FF:000011">
    <property type="entry name" value="Putative ABC transporter ATP-binding component"/>
    <property type="match status" value="1"/>
</dbReference>
<dbReference type="CDD" id="cd03221">
    <property type="entry name" value="ABCF_EF-3"/>
    <property type="match status" value="2"/>
</dbReference>
<dbReference type="SMART" id="SM00382">
    <property type="entry name" value="AAA"/>
    <property type="match status" value="2"/>
</dbReference>
<dbReference type="InterPro" id="IPR051309">
    <property type="entry name" value="ABCF_ATPase"/>
</dbReference>
<feature type="domain" description="ABC transporter" evidence="3">
    <location>
        <begin position="4"/>
        <end position="259"/>
    </location>
</feature>
<evidence type="ECO:0000313" key="5">
    <source>
        <dbReference type="Proteomes" id="UP000593802"/>
    </source>
</evidence>
<dbReference type="InterPro" id="IPR017871">
    <property type="entry name" value="ABC_transporter-like_CS"/>
</dbReference>
<dbReference type="FunFam" id="3.40.50.300:FF:000905">
    <property type="entry name" value="Heme ABC transporter ATP-binding protein"/>
    <property type="match status" value="1"/>
</dbReference>
<dbReference type="RefSeq" id="WP_200759626.1">
    <property type="nucleotide sequence ID" value="NZ_AP023366.1"/>
</dbReference>
<dbReference type="GO" id="GO:0005524">
    <property type="term" value="F:ATP binding"/>
    <property type="evidence" value="ECO:0007669"/>
    <property type="project" value="UniProtKB-KW"/>
</dbReference>
<sequence>MSILTVTDVSHGFGARTLFTKISFRLLRGERIGLVGANGVGKSTLMNIITGTIEPDEGKIEWSTRATVGYLDQHTKLTPGKTIRDILRDAFRPLFELEQELTVIAEKMADASPEELEKLLEDMGEVQERLDLSGFYMIDAQIEELAKGLGLTAVGLDRDVNDLSGGQRTKVLLAKLLLEKPNVLLLDEPTNYLDAEHIEWLTRYLQEYPYSFLLISHDTLFMNDVVNRIYHLEGGKLSAYAGDYEQFLRVYEQKRQQHADAYERQQDEISRLEDFIARNKARAATSGRAKSRQKMLDKMERIERPVTYPRPSFQFAEARLSSKEVVTAKNLQIGYSFPLLPELSISVERGKKIAITGCNGMGKSTLLKTLMGILQPLAGSVELGDYLHPAYFEQESKIIKNVTALEDVWESFPHLANQEVRANLARCGLGNEHITSKLSALSGGEQAKVRLCKLMLTPSNWMLLDEPTNHLDVEAKEELAIALKNYKGTILLVSHEPEFYKDWITEEWNVEAWAKQGVRREIER</sequence>
<keyword evidence="2 4" id="KW-0067">ATP-binding</keyword>
<evidence type="ECO:0000259" key="3">
    <source>
        <dbReference type="PROSITE" id="PS50893"/>
    </source>
</evidence>
<dbReference type="GO" id="GO:0016887">
    <property type="term" value="F:ATP hydrolysis activity"/>
    <property type="evidence" value="ECO:0007669"/>
    <property type="project" value="InterPro"/>
</dbReference>
<dbReference type="InterPro" id="IPR027417">
    <property type="entry name" value="P-loop_NTPase"/>
</dbReference>
<gene>
    <name evidence="4" type="ORF">skT53_04910</name>
</gene>
<dbReference type="Pfam" id="PF12848">
    <property type="entry name" value="ABC_tran_Xtn"/>
    <property type="match status" value="1"/>
</dbReference>
<dbReference type="Pfam" id="PF00005">
    <property type="entry name" value="ABC_tran"/>
    <property type="match status" value="2"/>
</dbReference>
<dbReference type="InterPro" id="IPR003593">
    <property type="entry name" value="AAA+_ATPase"/>
</dbReference>
<reference evidence="4 5" key="1">
    <citation type="submission" date="2020-08" db="EMBL/GenBank/DDBJ databases">
        <title>Complete Genome Sequence of Effusibacillus dendaii Strain skT53, Isolated from Farmland soil.</title>
        <authorList>
            <person name="Konishi T."/>
            <person name="Kawasaki H."/>
        </authorList>
    </citation>
    <scope>NUCLEOTIDE SEQUENCE [LARGE SCALE GENOMIC DNA]</scope>
    <source>
        <strain evidence="5">skT53</strain>
    </source>
</reference>
<protein>
    <submittedName>
        <fullName evidence="4">ABC transporter ATP-binding protein</fullName>
    </submittedName>
</protein>
<dbReference type="Gene3D" id="3.40.50.300">
    <property type="entry name" value="P-loop containing nucleotide triphosphate hydrolases"/>
    <property type="match status" value="2"/>
</dbReference>
<accession>A0A7I8D9K5</accession>
<dbReference type="PROSITE" id="PS00211">
    <property type="entry name" value="ABC_TRANSPORTER_1"/>
    <property type="match status" value="2"/>
</dbReference>
<name>A0A7I8D9K5_9BACL</name>
<dbReference type="PROSITE" id="PS50893">
    <property type="entry name" value="ABC_TRANSPORTER_2"/>
    <property type="match status" value="2"/>
</dbReference>
<dbReference type="InterPro" id="IPR032781">
    <property type="entry name" value="ABC_tran_Xtn"/>
</dbReference>
<keyword evidence="5" id="KW-1185">Reference proteome</keyword>
<dbReference type="Proteomes" id="UP000593802">
    <property type="component" value="Chromosome"/>
</dbReference>
<dbReference type="PANTHER" id="PTHR42855:SF2">
    <property type="entry name" value="DRUG RESISTANCE ABC TRANSPORTER,ATP-BINDING PROTEIN"/>
    <property type="match status" value="1"/>
</dbReference>
<organism evidence="4 5">
    <name type="scientific">Effusibacillus dendaii</name>
    <dbReference type="NCBI Taxonomy" id="2743772"/>
    <lineage>
        <taxon>Bacteria</taxon>
        <taxon>Bacillati</taxon>
        <taxon>Bacillota</taxon>
        <taxon>Bacilli</taxon>
        <taxon>Bacillales</taxon>
        <taxon>Alicyclobacillaceae</taxon>
        <taxon>Effusibacillus</taxon>
    </lineage>
</organism>
<dbReference type="KEGG" id="eff:skT53_04910"/>
<proteinExistence type="predicted"/>
<feature type="domain" description="ABC transporter" evidence="3">
    <location>
        <begin position="320"/>
        <end position="522"/>
    </location>
</feature>
<evidence type="ECO:0000256" key="2">
    <source>
        <dbReference type="ARBA" id="ARBA00022840"/>
    </source>
</evidence>
<dbReference type="SUPFAM" id="SSF52540">
    <property type="entry name" value="P-loop containing nucleoside triphosphate hydrolases"/>
    <property type="match status" value="2"/>
</dbReference>
<dbReference type="AlphaFoldDB" id="A0A7I8D9K5"/>
<dbReference type="PANTHER" id="PTHR42855">
    <property type="entry name" value="ABC TRANSPORTER ATP-BINDING SUBUNIT"/>
    <property type="match status" value="1"/>
</dbReference>
<dbReference type="EMBL" id="AP023366">
    <property type="protein sequence ID" value="BCJ85506.1"/>
    <property type="molecule type" value="Genomic_DNA"/>
</dbReference>
<evidence type="ECO:0000256" key="1">
    <source>
        <dbReference type="ARBA" id="ARBA00022741"/>
    </source>
</evidence>
<evidence type="ECO:0000313" key="4">
    <source>
        <dbReference type="EMBL" id="BCJ85506.1"/>
    </source>
</evidence>
<dbReference type="InterPro" id="IPR003439">
    <property type="entry name" value="ABC_transporter-like_ATP-bd"/>
</dbReference>
<keyword evidence="1" id="KW-0547">Nucleotide-binding</keyword>